<keyword evidence="2" id="KW-1185">Reference proteome</keyword>
<protein>
    <submittedName>
        <fullName evidence="1">Uncharacterized protein</fullName>
    </submittedName>
</protein>
<accession>A0A6A4QF68</accession>
<dbReference type="EMBL" id="WOCE01000006">
    <property type="protein sequence ID" value="KAE9612263.1"/>
    <property type="molecule type" value="Genomic_DNA"/>
</dbReference>
<sequence length="53" mass="6455">MHEKTQKWFERVKDKVASNFDGGSKKRNRRRRRRKCLVLRKMKEISCAVLDFS</sequence>
<dbReference type="Proteomes" id="UP000447434">
    <property type="component" value="Chromosome 6"/>
</dbReference>
<proteinExistence type="predicted"/>
<dbReference type="AlphaFoldDB" id="A0A6A4QF68"/>
<comment type="caution">
    <text evidence="1">The sequence shown here is derived from an EMBL/GenBank/DDBJ whole genome shotgun (WGS) entry which is preliminary data.</text>
</comment>
<gene>
    <name evidence="1" type="ORF">Lalb_Chr06g0171131</name>
</gene>
<evidence type="ECO:0000313" key="1">
    <source>
        <dbReference type="EMBL" id="KAE9612263.1"/>
    </source>
</evidence>
<reference evidence="2" key="1">
    <citation type="journal article" date="2020" name="Nat. Commun.">
        <title>Genome sequence of the cluster root forming white lupin.</title>
        <authorList>
            <person name="Hufnagel B."/>
            <person name="Marques A."/>
            <person name="Soriano A."/>
            <person name="Marques L."/>
            <person name="Divol F."/>
            <person name="Doumas P."/>
            <person name="Sallet E."/>
            <person name="Mancinotti D."/>
            <person name="Carrere S."/>
            <person name="Marande W."/>
            <person name="Arribat S."/>
            <person name="Keller J."/>
            <person name="Huneau C."/>
            <person name="Blein T."/>
            <person name="Aime D."/>
            <person name="Laguerre M."/>
            <person name="Taylor J."/>
            <person name="Schubert V."/>
            <person name="Nelson M."/>
            <person name="Geu-Flores F."/>
            <person name="Crespi M."/>
            <person name="Gallardo-Guerrero K."/>
            <person name="Delaux P.-M."/>
            <person name="Salse J."/>
            <person name="Berges H."/>
            <person name="Guyot R."/>
            <person name="Gouzy J."/>
            <person name="Peret B."/>
        </authorList>
    </citation>
    <scope>NUCLEOTIDE SEQUENCE [LARGE SCALE GENOMIC DNA]</scope>
    <source>
        <strain evidence="2">cv. Amiga</strain>
    </source>
</reference>
<organism evidence="1 2">
    <name type="scientific">Lupinus albus</name>
    <name type="common">White lupine</name>
    <name type="synonym">Lupinus termis</name>
    <dbReference type="NCBI Taxonomy" id="3870"/>
    <lineage>
        <taxon>Eukaryota</taxon>
        <taxon>Viridiplantae</taxon>
        <taxon>Streptophyta</taxon>
        <taxon>Embryophyta</taxon>
        <taxon>Tracheophyta</taxon>
        <taxon>Spermatophyta</taxon>
        <taxon>Magnoliopsida</taxon>
        <taxon>eudicotyledons</taxon>
        <taxon>Gunneridae</taxon>
        <taxon>Pentapetalae</taxon>
        <taxon>rosids</taxon>
        <taxon>fabids</taxon>
        <taxon>Fabales</taxon>
        <taxon>Fabaceae</taxon>
        <taxon>Papilionoideae</taxon>
        <taxon>50 kb inversion clade</taxon>
        <taxon>genistoids sensu lato</taxon>
        <taxon>core genistoids</taxon>
        <taxon>Genisteae</taxon>
        <taxon>Lupinus</taxon>
    </lineage>
</organism>
<name>A0A6A4QF68_LUPAL</name>
<evidence type="ECO:0000313" key="2">
    <source>
        <dbReference type="Proteomes" id="UP000447434"/>
    </source>
</evidence>